<evidence type="ECO:0000313" key="1">
    <source>
        <dbReference type="EMBL" id="KAF5949337.1"/>
    </source>
</evidence>
<protein>
    <submittedName>
        <fullName evidence="1">Uncharacterized protein</fullName>
    </submittedName>
</protein>
<dbReference type="Proteomes" id="UP000593564">
    <property type="component" value="Unassembled WGS sequence"/>
</dbReference>
<comment type="caution">
    <text evidence="1">The sequence shown here is derived from an EMBL/GenBank/DDBJ whole genome shotgun (WGS) entry which is preliminary data.</text>
</comment>
<dbReference type="EMBL" id="JACBKZ010000005">
    <property type="protein sequence ID" value="KAF5949337.1"/>
    <property type="molecule type" value="Genomic_DNA"/>
</dbReference>
<evidence type="ECO:0000313" key="2">
    <source>
        <dbReference type="Proteomes" id="UP000593564"/>
    </source>
</evidence>
<reference evidence="1 2" key="2">
    <citation type="submission" date="2020-07" db="EMBL/GenBank/DDBJ databases">
        <title>Genome assembly of wild tea tree DASZ reveals pedigree and selection history of tea varieties.</title>
        <authorList>
            <person name="Zhang W."/>
        </authorList>
    </citation>
    <scope>NUCLEOTIDE SEQUENCE [LARGE SCALE GENOMIC DNA]</scope>
    <source>
        <strain evidence="2">cv. G240</strain>
        <tissue evidence="1">Leaf</tissue>
    </source>
</reference>
<sequence>MIEEKKRGEKTGKSICKGPECNTFLSKCNLQHKWKQDLQSRNFLDPTVVSIEYNEEDDTGSGAHISIYQLNRNSFEIDLKGTTLHNLPPIYIPNINTMDPTVKFSHNNRRYT</sequence>
<proteinExistence type="predicted"/>
<organism evidence="1 2">
    <name type="scientific">Camellia sinensis</name>
    <name type="common">Tea plant</name>
    <name type="synonym">Thea sinensis</name>
    <dbReference type="NCBI Taxonomy" id="4442"/>
    <lineage>
        <taxon>Eukaryota</taxon>
        <taxon>Viridiplantae</taxon>
        <taxon>Streptophyta</taxon>
        <taxon>Embryophyta</taxon>
        <taxon>Tracheophyta</taxon>
        <taxon>Spermatophyta</taxon>
        <taxon>Magnoliopsida</taxon>
        <taxon>eudicotyledons</taxon>
        <taxon>Gunneridae</taxon>
        <taxon>Pentapetalae</taxon>
        <taxon>asterids</taxon>
        <taxon>Ericales</taxon>
        <taxon>Theaceae</taxon>
        <taxon>Camellia</taxon>
    </lineage>
</organism>
<keyword evidence="2" id="KW-1185">Reference proteome</keyword>
<reference evidence="2" key="1">
    <citation type="journal article" date="2020" name="Nat. Commun.">
        <title>Genome assembly of wild tea tree DASZ reveals pedigree and selection history of tea varieties.</title>
        <authorList>
            <person name="Zhang W."/>
            <person name="Zhang Y."/>
            <person name="Qiu H."/>
            <person name="Guo Y."/>
            <person name="Wan H."/>
            <person name="Zhang X."/>
            <person name="Scossa F."/>
            <person name="Alseekh S."/>
            <person name="Zhang Q."/>
            <person name="Wang P."/>
            <person name="Xu L."/>
            <person name="Schmidt M.H."/>
            <person name="Jia X."/>
            <person name="Li D."/>
            <person name="Zhu A."/>
            <person name="Guo F."/>
            <person name="Chen W."/>
            <person name="Ni D."/>
            <person name="Usadel B."/>
            <person name="Fernie A.R."/>
            <person name="Wen W."/>
        </authorList>
    </citation>
    <scope>NUCLEOTIDE SEQUENCE [LARGE SCALE GENOMIC DNA]</scope>
    <source>
        <strain evidence="2">cv. G240</strain>
    </source>
</reference>
<gene>
    <name evidence="1" type="ORF">HYC85_011330</name>
</gene>
<dbReference type="AlphaFoldDB" id="A0A7J7H9Z2"/>
<accession>A0A7J7H9Z2</accession>
<name>A0A7J7H9Z2_CAMSI</name>